<dbReference type="PROSITE" id="PS50123">
    <property type="entry name" value="CHER"/>
    <property type="match status" value="1"/>
</dbReference>
<dbReference type="Gene3D" id="3.40.50.150">
    <property type="entry name" value="Vaccinia Virus protein VP39"/>
    <property type="match status" value="1"/>
</dbReference>
<keyword evidence="5" id="KW-0949">S-adenosyl-L-methionine</keyword>
<evidence type="ECO:0000256" key="1">
    <source>
        <dbReference type="ARBA" id="ARBA00001541"/>
    </source>
</evidence>
<dbReference type="EMBL" id="CP097463">
    <property type="protein sequence ID" value="WAX57857.1"/>
    <property type="molecule type" value="Genomic_DNA"/>
</dbReference>
<dbReference type="EC" id="2.1.1.80" evidence="2"/>
<evidence type="ECO:0000256" key="4">
    <source>
        <dbReference type="ARBA" id="ARBA00022679"/>
    </source>
</evidence>
<organism evidence="7 8">
    <name type="scientific">Jatrophihabitans cynanchi</name>
    <dbReference type="NCBI Taxonomy" id="2944128"/>
    <lineage>
        <taxon>Bacteria</taxon>
        <taxon>Bacillati</taxon>
        <taxon>Actinomycetota</taxon>
        <taxon>Actinomycetes</taxon>
        <taxon>Jatrophihabitantales</taxon>
        <taxon>Jatrophihabitantaceae</taxon>
        <taxon>Jatrophihabitans</taxon>
    </lineage>
</organism>
<dbReference type="CDD" id="cd02440">
    <property type="entry name" value="AdoMet_MTases"/>
    <property type="match status" value="1"/>
</dbReference>
<evidence type="ECO:0000313" key="7">
    <source>
        <dbReference type="EMBL" id="WAX57857.1"/>
    </source>
</evidence>
<dbReference type="PRINTS" id="PR00996">
    <property type="entry name" value="CHERMTFRASE"/>
</dbReference>
<dbReference type="InterPro" id="IPR022642">
    <property type="entry name" value="CheR_C"/>
</dbReference>
<dbReference type="InterPro" id="IPR036804">
    <property type="entry name" value="CheR_N_sf"/>
</dbReference>
<keyword evidence="8" id="KW-1185">Reference proteome</keyword>
<protein>
    <recommendedName>
        <fullName evidence="2">protein-glutamate O-methyltransferase</fullName>
        <ecNumber evidence="2">2.1.1.80</ecNumber>
    </recommendedName>
</protein>
<dbReference type="InterPro" id="IPR022641">
    <property type="entry name" value="CheR_N"/>
</dbReference>
<evidence type="ECO:0000256" key="2">
    <source>
        <dbReference type="ARBA" id="ARBA00012534"/>
    </source>
</evidence>
<comment type="catalytic activity">
    <reaction evidence="1">
        <text>L-glutamyl-[protein] + S-adenosyl-L-methionine = [protein]-L-glutamate 5-O-methyl ester + S-adenosyl-L-homocysteine</text>
        <dbReference type="Rhea" id="RHEA:24452"/>
        <dbReference type="Rhea" id="RHEA-COMP:10208"/>
        <dbReference type="Rhea" id="RHEA-COMP:10311"/>
        <dbReference type="ChEBI" id="CHEBI:29973"/>
        <dbReference type="ChEBI" id="CHEBI:57856"/>
        <dbReference type="ChEBI" id="CHEBI:59789"/>
        <dbReference type="ChEBI" id="CHEBI:82795"/>
        <dbReference type="EC" id="2.1.1.80"/>
    </reaction>
</comment>
<dbReference type="InterPro" id="IPR000780">
    <property type="entry name" value="CheR_MeTrfase"/>
</dbReference>
<dbReference type="InterPro" id="IPR029063">
    <property type="entry name" value="SAM-dependent_MTases_sf"/>
</dbReference>
<dbReference type="Proteomes" id="UP001164693">
    <property type="component" value="Chromosome"/>
</dbReference>
<evidence type="ECO:0000256" key="5">
    <source>
        <dbReference type="ARBA" id="ARBA00022691"/>
    </source>
</evidence>
<dbReference type="Gene3D" id="1.10.155.10">
    <property type="entry name" value="Chemotaxis receptor methyltransferase CheR, N-terminal domain"/>
    <property type="match status" value="1"/>
</dbReference>
<dbReference type="PANTHER" id="PTHR24422:SF21">
    <property type="entry name" value="CHEMOTAXIS PROTEIN METHYLTRANSFERASE 1"/>
    <property type="match status" value="1"/>
</dbReference>
<reference evidence="7" key="1">
    <citation type="submission" date="2022-05" db="EMBL/GenBank/DDBJ databases">
        <title>Jatrophihabitans sp. SB3-54 whole genome sequence.</title>
        <authorList>
            <person name="Suh M.K."/>
            <person name="Eom M.K."/>
            <person name="Kim J.S."/>
            <person name="Kim H.S."/>
            <person name="Do H.E."/>
            <person name="Shin Y.K."/>
            <person name="Lee J.-S."/>
        </authorList>
    </citation>
    <scope>NUCLEOTIDE SEQUENCE</scope>
    <source>
        <strain evidence="7">SB3-54</strain>
    </source>
</reference>
<evidence type="ECO:0000259" key="6">
    <source>
        <dbReference type="PROSITE" id="PS50123"/>
    </source>
</evidence>
<keyword evidence="3" id="KW-0489">Methyltransferase</keyword>
<dbReference type="InterPro" id="IPR050903">
    <property type="entry name" value="Bact_Chemotaxis_MeTrfase"/>
</dbReference>
<dbReference type="PANTHER" id="PTHR24422">
    <property type="entry name" value="CHEMOTAXIS PROTEIN METHYLTRANSFERASE"/>
    <property type="match status" value="1"/>
</dbReference>
<dbReference type="RefSeq" id="WP_269444406.1">
    <property type="nucleotide sequence ID" value="NZ_CP097463.1"/>
</dbReference>
<dbReference type="SUPFAM" id="SSF53335">
    <property type="entry name" value="S-adenosyl-L-methionine-dependent methyltransferases"/>
    <property type="match status" value="1"/>
</dbReference>
<dbReference type="Pfam" id="PF03705">
    <property type="entry name" value="CheR_N"/>
    <property type="match status" value="1"/>
</dbReference>
<accession>A0ABY7K2S1</accession>
<name>A0ABY7K2S1_9ACTN</name>
<dbReference type="SMART" id="SM00138">
    <property type="entry name" value="MeTrc"/>
    <property type="match status" value="1"/>
</dbReference>
<feature type="domain" description="CheR-type methyltransferase" evidence="6">
    <location>
        <begin position="2"/>
        <end position="278"/>
    </location>
</feature>
<proteinExistence type="predicted"/>
<gene>
    <name evidence="7" type="ORF">M6B22_03600</name>
</gene>
<dbReference type="Pfam" id="PF01739">
    <property type="entry name" value="CheR"/>
    <property type="match status" value="1"/>
</dbReference>
<evidence type="ECO:0000313" key="8">
    <source>
        <dbReference type="Proteomes" id="UP001164693"/>
    </source>
</evidence>
<keyword evidence="4" id="KW-0808">Transferase</keyword>
<dbReference type="SUPFAM" id="SSF47757">
    <property type="entry name" value="Chemotaxis receptor methyltransferase CheR, N-terminal domain"/>
    <property type="match status" value="1"/>
</dbReference>
<evidence type="ECO:0000256" key="3">
    <source>
        <dbReference type="ARBA" id="ARBA00022603"/>
    </source>
</evidence>
<sequence length="285" mass="31829">MTAPRTAAIGASEFGFVSDLVRREAAIVLEPGKEYLVEARLAPLARAAGTGSVSDYVRALRQTGDHRQRWAVVEALTTNETSWFRDPGVFEGLRTELLPRLQSVRSVHHTLRFWSAAASTGQEVYSLAMLLADSLEPARRHQILATDISNEVLERARTGRYSQLEMNRGLPARHLVRFFERSGTGWNVGAQLRRDITFRALNLAAPFVALPTFDVVLMRNVLIYFDIPTKRSILRRVRQVLAPDGWLVLGTAESTRGIDDEFEAVRFGGLTAYRPATNASPLRRA</sequence>